<proteinExistence type="predicted"/>
<evidence type="ECO:0008006" key="2">
    <source>
        <dbReference type="Google" id="ProtNLM"/>
    </source>
</evidence>
<gene>
    <name evidence="1" type="ORF">LCGC14_0161970</name>
</gene>
<protein>
    <recommendedName>
        <fullName evidence="2">EF-hand domain-containing protein</fullName>
    </recommendedName>
</protein>
<sequence>MHFQPLPTGDDGTISFETFVDCLKGRDDPLSSLFREHLLRWQEQAGGVKP</sequence>
<reference evidence="1" key="1">
    <citation type="journal article" date="2015" name="Nature">
        <title>Complex archaea that bridge the gap between prokaryotes and eukaryotes.</title>
        <authorList>
            <person name="Spang A."/>
            <person name="Saw J.H."/>
            <person name="Jorgensen S.L."/>
            <person name="Zaremba-Niedzwiedzka K."/>
            <person name="Martijn J."/>
            <person name="Lind A.E."/>
            <person name="van Eijk R."/>
            <person name="Schleper C."/>
            <person name="Guy L."/>
            <person name="Ettema T.J."/>
        </authorList>
    </citation>
    <scope>NUCLEOTIDE SEQUENCE</scope>
</reference>
<accession>A0A0F9VB10</accession>
<comment type="caution">
    <text evidence="1">The sequence shown here is derived from an EMBL/GenBank/DDBJ whole genome shotgun (WGS) entry which is preliminary data.</text>
</comment>
<name>A0A0F9VB10_9ZZZZ</name>
<dbReference type="AlphaFoldDB" id="A0A0F9VB10"/>
<dbReference type="EMBL" id="LAZR01000061">
    <property type="protein sequence ID" value="KKN96947.1"/>
    <property type="molecule type" value="Genomic_DNA"/>
</dbReference>
<organism evidence="1">
    <name type="scientific">marine sediment metagenome</name>
    <dbReference type="NCBI Taxonomy" id="412755"/>
    <lineage>
        <taxon>unclassified sequences</taxon>
        <taxon>metagenomes</taxon>
        <taxon>ecological metagenomes</taxon>
    </lineage>
</organism>
<evidence type="ECO:0000313" key="1">
    <source>
        <dbReference type="EMBL" id="KKN96947.1"/>
    </source>
</evidence>